<dbReference type="PANTHER" id="PTHR37693:SF1">
    <property type="entry name" value="INTEGRAL MEMBRANE PROTEIN"/>
    <property type="match status" value="1"/>
</dbReference>
<keyword evidence="5 6" id="KW-0472">Membrane</keyword>
<dbReference type="RefSeq" id="WP_071855135.1">
    <property type="nucleotide sequence ID" value="NZ_JXLB01000007.1"/>
</dbReference>
<feature type="transmembrane region" description="Helical" evidence="6">
    <location>
        <begin position="306"/>
        <end position="326"/>
    </location>
</feature>
<keyword evidence="8" id="KW-1185">Reference proteome</keyword>
<evidence type="ECO:0000313" key="7">
    <source>
        <dbReference type="EMBL" id="OJG82830.1"/>
    </source>
</evidence>
<dbReference type="AlphaFoldDB" id="A0A1L8WP79"/>
<keyword evidence="3 6" id="KW-0812">Transmembrane</keyword>
<name>A0A1L8WP79_9ENTE</name>
<dbReference type="EMBL" id="JXLB01000007">
    <property type="protein sequence ID" value="OJG82830.1"/>
    <property type="molecule type" value="Genomic_DNA"/>
</dbReference>
<protein>
    <recommendedName>
        <fullName evidence="6">Phosphatidylglycerol lysyltransferase</fullName>
        <ecNumber evidence="6">2.3.2.3</ecNumber>
    </recommendedName>
    <alternativeName>
        <fullName evidence="6">Lysylphosphatidylglycerol synthase</fullName>
    </alternativeName>
</protein>
<keyword evidence="2" id="KW-1003">Cell membrane</keyword>
<feature type="transmembrane region" description="Helical" evidence="6">
    <location>
        <begin position="10"/>
        <end position="28"/>
    </location>
</feature>
<feature type="transmembrane region" description="Helical" evidence="6">
    <location>
        <begin position="230"/>
        <end position="250"/>
    </location>
</feature>
<reference evidence="7 8" key="1">
    <citation type="submission" date="2014-12" db="EMBL/GenBank/DDBJ databases">
        <title>Draft genome sequences of 29 type strains of Enterococci.</title>
        <authorList>
            <person name="Zhong Z."/>
            <person name="Sun Z."/>
            <person name="Liu W."/>
            <person name="Zhang W."/>
            <person name="Zhang H."/>
        </authorList>
    </citation>
    <scope>NUCLEOTIDE SEQUENCE [LARGE SCALE GENOMIC DNA]</scope>
    <source>
        <strain evidence="7 8">DSM 15687</strain>
    </source>
</reference>
<comment type="function">
    <text evidence="6">Catalyzes the transfer of a lysyl group from L-lysyl-tRNA(Lys) to membrane-bound phosphatidylglycerol (PG), which produces lysylphosphatidylglycerol (LPG), a major component of the bacterial membrane with a positive net charge. LPG synthesis contributes to bacterial virulence as it is involved in the resistance mechanism against cationic antimicrobial peptides (CAMP) produces by the host's immune system (defensins, cathelicidins) and by the competing microorganisms.</text>
</comment>
<feature type="transmembrane region" description="Helical" evidence="6">
    <location>
        <begin position="156"/>
        <end position="186"/>
    </location>
</feature>
<dbReference type="PANTHER" id="PTHR37693">
    <property type="entry name" value="PHOSPHATIDYLGLYCEROL LYSYLTRANSFERASE"/>
    <property type="match status" value="1"/>
</dbReference>
<keyword evidence="6" id="KW-0046">Antibiotic resistance</keyword>
<proteinExistence type="inferred from homology"/>
<dbReference type="InterPro" id="IPR022791">
    <property type="entry name" value="L-PG_synthase/AglD"/>
</dbReference>
<dbReference type="GO" id="GO:0005886">
    <property type="term" value="C:plasma membrane"/>
    <property type="evidence" value="ECO:0007669"/>
    <property type="project" value="UniProtKB-SubCell"/>
</dbReference>
<accession>A0A1L8WP79</accession>
<dbReference type="GO" id="GO:0046677">
    <property type="term" value="P:response to antibiotic"/>
    <property type="evidence" value="ECO:0007669"/>
    <property type="project" value="UniProtKB-KW"/>
</dbReference>
<comment type="similarity">
    <text evidence="6">Belongs to the LPG synthase family.</text>
</comment>
<dbReference type="GO" id="GO:0006629">
    <property type="term" value="P:lipid metabolic process"/>
    <property type="evidence" value="ECO:0007669"/>
    <property type="project" value="UniProtKB-KW"/>
</dbReference>
<dbReference type="Pfam" id="PF03706">
    <property type="entry name" value="LPG_synthase_TM"/>
    <property type="match status" value="1"/>
</dbReference>
<feature type="transmembrane region" description="Helical" evidence="6">
    <location>
        <begin position="127"/>
        <end position="149"/>
    </location>
</feature>
<keyword evidence="6" id="KW-0443">Lipid metabolism</keyword>
<dbReference type="OrthoDB" id="1770457at2"/>
<dbReference type="GO" id="GO:0050071">
    <property type="term" value="F:phosphatidylglycerol lysyltransferase activity"/>
    <property type="evidence" value="ECO:0007669"/>
    <property type="project" value="UniProtKB-EC"/>
</dbReference>
<keyword evidence="4 6" id="KW-1133">Transmembrane helix</keyword>
<comment type="catalytic activity">
    <reaction evidence="6">
        <text>L-lysyl-tRNA(Lys) + a 1,2-diacyl-sn-glycero-3-phospho-(1'-sn-glycerol) = a 1,2-diacyl-sn-glycero-3-phospho-1'-(3'-O-L-lysyl)-sn-glycerol + tRNA(Lys)</text>
        <dbReference type="Rhea" id="RHEA:10668"/>
        <dbReference type="Rhea" id="RHEA-COMP:9696"/>
        <dbReference type="Rhea" id="RHEA-COMP:9697"/>
        <dbReference type="ChEBI" id="CHEBI:64716"/>
        <dbReference type="ChEBI" id="CHEBI:75792"/>
        <dbReference type="ChEBI" id="CHEBI:78442"/>
        <dbReference type="ChEBI" id="CHEBI:78529"/>
        <dbReference type="EC" id="2.3.2.3"/>
    </reaction>
</comment>
<feature type="transmembrane region" description="Helical" evidence="6">
    <location>
        <begin position="262"/>
        <end position="291"/>
    </location>
</feature>
<gene>
    <name evidence="6" type="primary">mprF</name>
    <name evidence="7" type="ORF">RV14_GL002122</name>
</gene>
<feature type="transmembrane region" description="Helical" evidence="6">
    <location>
        <begin position="40"/>
        <end position="60"/>
    </location>
</feature>
<evidence type="ECO:0000256" key="5">
    <source>
        <dbReference type="ARBA" id="ARBA00023136"/>
    </source>
</evidence>
<feature type="transmembrane region" description="Helical" evidence="6">
    <location>
        <begin position="81"/>
        <end position="107"/>
    </location>
</feature>
<sequence>MSAKKIKTKIVLNLVLVLGIFGIIYYLINQSFAEIFTQILSTSLFTFLAALLLGTFYQLIEGRSIKEIARPFTPTFSTIDGFWTSCYVAFYRIVSFGTGTLFSEVYFYNKKGMKYSQGAGVTTLHMIMYKLAVMTYAIIGLMLQFSLFYSKGPTMIGFILAGVILTGVIVVFLLLISSSLSIQVFFVSISHKWLKSKRARNWVDACNTQIYSLRETVQAIVNDQTALLRIYFWNMVKLIFWYVLPYIFLVENHSNLDFLLTFSFVSFAVVLSGVVPTPAGIGSFEFIYLLLFKPLVGTVDAVSSLLLYRFSSFILPFIYGFFYVLADRRKIIKQEISDVKRQKQQLKQ</sequence>
<evidence type="ECO:0000256" key="1">
    <source>
        <dbReference type="ARBA" id="ARBA00004651"/>
    </source>
</evidence>
<evidence type="ECO:0000256" key="6">
    <source>
        <dbReference type="RuleBase" id="RU363042"/>
    </source>
</evidence>
<evidence type="ECO:0000256" key="3">
    <source>
        <dbReference type="ARBA" id="ARBA00022692"/>
    </source>
</evidence>
<evidence type="ECO:0000313" key="8">
    <source>
        <dbReference type="Proteomes" id="UP000182152"/>
    </source>
</evidence>
<dbReference type="EC" id="2.3.2.3" evidence="6"/>
<keyword evidence="6" id="KW-0808">Transferase</keyword>
<evidence type="ECO:0000256" key="2">
    <source>
        <dbReference type="ARBA" id="ARBA00022475"/>
    </source>
</evidence>
<dbReference type="Proteomes" id="UP000182152">
    <property type="component" value="Unassembled WGS sequence"/>
</dbReference>
<evidence type="ECO:0000256" key="4">
    <source>
        <dbReference type="ARBA" id="ARBA00022989"/>
    </source>
</evidence>
<comment type="subcellular location">
    <subcellularLocation>
        <location evidence="1 6">Cell membrane</location>
        <topology evidence="1 6">Multi-pass membrane protein</topology>
    </subcellularLocation>
</comment>
<organism evidence="7 8">
    <name type="scientific">Enterococcus ratti</name>
    <dbReference type="NCBI Taxonomy" id="150033"/>
    <lineage>
        <taxon>Bacteria</taxon>
        <taxon>Bacillati</taxon>
        <taxon>Bacillota</taxon>
        <taxon>Bacilli</taxon>
        <taxon>Lactobacillales</taxon>
        <taxon>Enterococcaceae</taxon>
        <taxon>Enterococcus</taxon>
    </lineage>
</organism>
<comment type="caution">
    <text evidence="7">The sequence shown here is derived from an EMBL/GenBank/DDBJ whole genome shotgun (WGS) entry which is preliminary data.</text>
</comment>
<dbReference type="STRING" id="150033.RV14_GL002122"/>